<dbReference type="HOGENOM" id="CLU_1138415_0_0_1"/>
<dbReference type="AlphaFoldDB" id="A0A0C9SWK7"/>
<sequence length="244" mass="25413">MAAPNSSPPRIDTQSPITPSNEWADMTTSALGTKNVLHSADSTNAWAGSSAASTPGPDFPGSYPRNEYPTSTAPENGSLLDSARQYLPAQEDVQHAITSAGQTAKYYLPTGVANYMSGTTEKQPAVSLPSTEVGGAKPFEATGGVGALPGRISEAGVATLPAERVVDEKAAQAASSKPNPEQDASAAKANPEQQPLPPQRLTPRLGLALAREKGLNKSVDEDEEELPTKVVPAEPVRAPFRAPF</sequence>
<organism evidence="2 3">
    <name type="scientific">Plicaturopsis crispa FD-325 SS-3</name>
    <dbReference type="NCBI Taxonomy" id="944288"/>
    <lineage>
        <taxon>Eukaryota</taxon>
        <taxon>Fungi</taxon>
        <taxon>Dikarya</taxon>
        <taxon>Basidiomycota</taxon>
        <taxon>Agaricomycotina</taxon>
        <taxon>Agaricomycetes</taxon>
        <taxon>Agaricomycetidae</taxon>
        <taxon>Amylocorticiales</taxon>
        <taxon>Amylocorticiaceae</taxon>
        <taxon>Plicatura</taxon>
        <taxon>Plicaturopsis crispa</taxon>
    </lineage>
</organism>
<evidence type="ECO:0000256" key="1">
    <source>
        <dbReference type="SAM" id="MobiDB-lite"/>
    </source>
</evidence>
<feature type="region of interest" description="Disordered" evidence="1">
    <location>
        <begin position="45"/>
        <end position="80"/>
    </location>
</feature>
<protein>
    <submittedName>
        <fullName evidence="2">Uncharacterized protein</fullName>
    </submittedName>
</protein>
<gene>
    <name evidence="2" type="ORF">PLICRDRAFT_119023</name>
</gene>
<evidence type="ECO:0000313" key="3">
    <source>
        <dbReference type="Proteomes" id="UP000053263"/>
    </source>
</evidence>
<feature type="compositionally biased region" description="Basic and acidic residues" evidence="1">
    <location>
        <begin position="210"/>
        <end position="219"/>
    </location>
</feature>
<keyword evidence="3" id="KW-1185">Reference proteome</keyword>
<feature type="region of interest" description="Disordered" evidence="1">
    <location>
        <begin position="122"/>
        <end position="149"/>
    </location>
</feature>
<feature type="region of interest" description="Disordered" evidence="1">
    <location>
        <begin position="168"/>
        <end position="244"/>
    </location>
</feature>
<dbReference type="EMBL" id="KN832574">
    <property type="protein sequence ID" value="KII83770.1"/>
    <property type="molecule type" value="Genomic_DNA"/>
</dbReference>
<dbReference type="OrthoDB" id="3268823at2759"/>
<feature type="compositionally biased region" description="Polar residues" evidence="1">
    <location>
        <begin position="12"/>
        <end position="29"/>
    </location>
</feature>
<reference evidence="2 3" key="1">
    <citation type="submission" date="2014-06" db="EMBL/GenBank/DDBJ databases">
        <title>Evolutionary Origins and Diversification of the Mycorrhizal Mutualists.</title>
        <authorList>
            <consortium name="DOE Joint Genome Institute"/>
            <consortium name="Mycorrhizal Genomics Consortium"/>
            <person name="Kohler A."/>
            <person name="Kuo A."/>
            <person name="Nagy L.G."/>
            <person name="Floudas D."/>
            <person name="Copeland A."/>
            <person name="Barry K.W."/>
            <person name="Cichocki N."/>
            <person name="Veneault-Fourrey C."/>
            <person name="LaButti K."/>
            <person name="Lindquist E.A."/>
            <person name="Lipzen A."/>
            <person name="Lundell T."/>
            <person name="Morin E."/>
            <person name="Murat C."/>
            <person name="Riley R."/>
            <person name="Ohm R."/>
            <person name="Sun H."/>
            <person name="Tunlid A."/>
            <person name="Henrissat B."/>
            <person name="Grigoriev I.V."/>
            <person name="Hibbett D.S."/>
            <person name="Martin F."/>
        </authorList>
    </citation>
    <scope>NUCLEOTIDE SEQUENCE [LARGE SCALE GENOMIC DNA]</scope>
    <source>
        <strain evidence="2 3">FD-325 SS-3</strain>
    </source>
</reference>
<evidence type="ECO:0000313" key="2">
    <source>
        <dbReference type="EMBL" id="KII83770.1"/>
    </source>
</evidence>
<name>A0A0C9SWK7_PLICR</name>
<proteinExistence type="predicted"/>
<accession>A0A0C9SWK7</accession>
<feature type="region of interest" description="Disordered" evidence="1">
    <location>
        <begin position="1"/>
        <end position="29"/>
    </location>
</feature>
<dbReference type="Proteomes" id="UP000053263">
    <property type="component" value="Unassembled WGS sequence"/>
</dbReference>